<gene>
    <name evidence="2" type="ORF">GETHPA_11250</name>
</gene>
<proteinExistence type="predicted"/>
<evidence type="ECO:0000256" key="1">
    <source>
        <dbReference type="SAM" id="Phobius"/>
    </source>
</evidence>
<dbReference type="EMBL" id="BSDD01000002">
    <property type="protein sequence ID" value="GLH69592.1"/>
    <property type="molecule type" value="Genomic_DNA"/>
</dbReference>
<feature type="transmembrane region" description="Helical" evidence="1">
    <location>
        <begin position="64"/>
        <end position="97"/>
    </location>
</feature>
<reference evidence="2 3" key="1">
    <citation type="journal article" date="2023" name="Antonie Van Leeuwenhoek">
        <title>Mesoterricola silvestris gen. nov., sp. nov., Mesoterricola sediminis sp. nov., Geothrix oryzae sp. nov., Geothrix edaphica sp. nov., Geothrix rubra sp. nov., and Geothrix limicola sp. nov., six novel members of Acidobacteriota isolated from soils.</title>
        <authorList>
            <person name="Itoh H."/>
            <person name="Sugisawa Y."/>
            <person name="Mise K."/>
            <person name="Xu Z."/>
            <person name="Kuniyasu M."/>
            <person name="Ushijima N."/>
            <person name="Kawano K."/>
            <person name="Kobayashi E."/>
            <person name="Shiratori Y."/>
            <person name="Masuda Y."/>
            <person name="Senoo K."/>
        </authorList>
    </citation>
    <scope>NUCLEOTIDE SEQUENCE [LARGE SCALE GENOMIC DNA]</scope>
    <source>
        <strain evidence="2 3">Red803</strain>
    </source>
</reference>
<dbReference type="SUPFAM" id="SSF54523">
    <property type="entry name" value="Pili subunits"/>
    <property type="match status" value="1"/>
</dbReference>
<keyword evidence="1" id="KW-0812">Transmembrane</keyword>
<evidence type="ECO:0000313" key="2">
    <source>
        <dbReference type="EMBL" id="GLH69592.1"/>
    </source>
</evidence>
<name>A0ABQ5Q4B2_9BACT</name>
<dbReference type="InterPro" id="IPR045584">
    <property type="entry name" value="Pilin-like"/>
</dbReference>
<dbReference type="RefSeq" id="WP_285723608.1">
    <property type="nucleotide sequence ID" value="NZ_BSDD01000002.1"/>
</dbReference>
<organism evidence="2 3">
    <name type="scientific">Geothrix rubra</name>
    <dbReference type="NCBI Taxonomy" id="2927977"/>
    <lineage>
        <taxon>Bacteria</taxon>
        <taxon>Pseudomonadati</taxon>
        <taxon>Acidobacteriota</taxon>
        <taxon>Holophagae</taxon>
        <taxon>Holophagales</taxon>
        <taxon>Holophagaceae</taxon>
        <taxon>Geothrix</taxon>
    </lineage>
</organism>
<keyword evidence="1" id="KW-1133">Transmembrane helix</keyword>
<feature type="transmembrane region" description="Helical" evidence="1">
    <location>
        <begin position="20"/>
        <end position="44"/>
    </location>
</feature>
<accession>A0ABQ5Q4B2</accession>
<keyword evidence="3" id="KW-1185">Reference proteome</keyword>
<dbReference type="Proteomes" id="UP001165089">
    <property type="component" value="Unassembled WGS sequence"/>
</dbReference>
<keyword evidence="1" id="KW-0472">Membrane</keyword>
<sequence length="240" mass="24746">MSASPLMPAPGAKAAKVCGILAIVFALTCVGIPVAVVLGIVALVQHGKAKRLARAQPESYAPVPATGLVTGILGLVLPVLLLPVAGIVSAIAIPALLGQRARAREMALQVNFRQVQQKAEALVLDAQARTPGQPLEAEAIIRGLVADPGLAVLRNPYDPKAPALQAAPEAGPGVICLFPGQEEAGGVTTYSVKLRVAYPGTGGEKALEAEVITRTQEHVQTTEEGWQVLRNPGEAPAPPQ</sequence>
<protein>
    <recommendedName>
        <fullName evidence="4">DUF4190 domain-containing protein</fullName>
    </recommendedName>
</protein>
<evidence type="ECO:0008006" key="4">
    <source>
        <dbReference type="Google" id="ProtNLM"/>
    </source>
</evidence>
<comment type="caution">
    <text evidence="2">The sequence shown here is derived from an EMBL/GenBank/DDBJ whole genome shotgun (WGS) entry which is preliminary data.</text>
</comment>
<evidence type="ECO:0000313" key="3">
    <source>
        <dbReference type="Proteomes" id="UP001165089"/>
    </source>
</evidence>